<evidence type="ECO:0000259" key="8">
    <source>
        <dbReference type="Pfam" id="PF12867"/>
    </source>
</evidence>
<feature type="domain" description="Sulfatase-modifying factor enzyme-like" evidence="6">
    <location>
        <begin position="188"/>
        <end position="323"/>
    </location>
</feature>
<keyword evidence="4" id="KW-0408">Iron</keyword>
<dbReference type="InterPro" id="IPR017806">
    <property type="entry name" value="EgtB"/>
</dbReference>
<evidence type="ECO:0000259" key="6">
    <source>
        <dbReference type="Pfam" id="PF03781"/>
    </source>
</evidence>
<dbReference type="PANTHER" id="PTHR43397:SF1">
    <property type="entry name" value="ERGOTHIONEINE BIOSYNTHESIS PROTEIN 1"/>
    <property type="match status" value="1"/>
</dbReference>
<dbReference type="Gene3D" id="3.40.50.150">
    <property type="entry name" value="Vaccinia Virus protein VP39"/>
    <property type="match status" value="1"/>
</dbReference>
<keyword evidence="3" id="KW-0560">Oxidoreductase</keyword>
<dbReference type="SUPFAM" id="SSF56436">
    <property type="entry name" value="C-type lectin-like"/>
    <property type="match status" value="1"/>
</dbReference>
<dbReference type="SUPFAM" id="SSF109854">
    <property type="entry name" value="DinB/YfiT-like putative metalloenzymes"/>
    <property type="match status" value="1"/>
</dbReference>
<dbReference type="RefSeq" id="WP_020288755.1">
    <property type="nucleotide sequence ID" value="NZ_JPQT01000100.1"/>
</dbReference>
<keyword evidence="2 9" id="KW-0808">Transferase</keyword>
<comment type="caution">
    <text evidence="9">The sequence shown here is derived from an EMBL/GenBank/DDBJ whole genome shotgun (WGS) entry which is preliminary data.</text>
</comment>
<evidence type="ECO:0000259" key="7">
    <source>
        <dbReference type="Pfam" id="PF10017"/>
    </source>
</evidence>
<dbReference type="NCBIfam" id="TIGR03438">
    <property type="entry name" value="egtD_ergothio"/>
    <property type="match status" value="1"/>
</dbReference>
<evidence type="ECO:0000256" key="4">
    <source>
        <dbReference type="ARBA" id="ARBA00023004"/>
    </source>
</evidence>
<keyword evidence="1 9" id="KW-0489">Methyltransferase</keyword>
<gene>
    <name evidence="9" type="ORF">IV02_11010</name>
</gene>
<dbReference type="Pfam" id="PF03781">
    <property type="entry name" value="FGE-sulfatase"/>
    <property type="match status" value="1"/>
</dbReference>
<protein>
    <submittedName>
        <fullName evidence="9">Methyltransferase</fullName>
    </submittedName>
</protein>
<dbReference type="InterPro" id="IPR005532">
    <property type="entry name" value="SUMF_dom"/>
</dbReference>
<evidence type="ECO:0000256" key="5">
    <source>
        <dbReference type="ARBA" id="ARBA00037882"/>
    </source>
</evidence>
<dbReference type="GO" id="GO:0052699">
    <property type="term" value="P:ergothioneine biosynthetic process"/>
    <property type="evidence" value="ECO:0007669"/>
    <property type="project" value="InterPro"/>
</dbReference>
<dbReference type="EMBL" id="JPQT01000100">
    <property type="protein sequence ID" value="KFE51891.1"/>
    <property type="molecule type" value="Genomic_DNA"/>
</dbReference>
<evidence type="ECO:0000313" key="9">
    <source>
        <dbReference type="EMBL" id="KFE51891.1"/>
    </source>
</evidence>
<dbReference type="InterPro" id="IPR035094">
    <property type="entry name" value="EgtD"/>
</dbReference>
<dbReference type="InterPro" id="IPR034660">
    <property type="entry name" value="DinB/YfiT-like"/>
</dbReference>
<dbReference type="NCBIfam" id="TIGR03440">
    <property type="entry name" value="egtB_TIGR03440"/>
    <property type="match status" value="1"/>
</dbReference>
<feature type="domain" description="Histidine-specific methyltransferase SAM-dependent" evidence="7">
    <location>
        <begin position="415"/>
        <end position="714"/>
    </location>
</feature>
<dbReference type="InterPro" id="IPR029063">
    <property type="entry name" value="SAM-dependent_MTases_sf"/>
</dbReference>
<proteinExistence type="predicted"/>
<evidence type="ECO:0000256" key="2">
    <source>
        <dbReference type="ARBA" id="ARBA00022679"/>
    </source>
</evidence>
<reference evidence="9 10" key="1">
    <citation type="submission" date="2014-07" db="EMBL/GenBank/DDBJ databases">
        <title>Draft Genome Sequences of Environmental Pseudomonas syringae strains.</title>
        <authorList>
            <person name="Baltrus D.A."/>
            <person name="Berge O."/>
            <person name="Morris C."/>
        </authorList>
    </citation>
    <scope>NUCLEOTIDE SEQUENCE [LARGE SCALE GENOMIC DNA]</scope>
    <source>
        <strain evidence="9 10">CEB003</strain>
    </source>
</reference>
<dbReference type="Proteomes" id="UP000028643">
    <property type="component" value="Unassembled WGS sequence"/>
</dbReference>
<sequence>MISPSREPRQTPVANELLKRYQSVRSRTQSLAAPLSAEDMVVQSMPDASPAKWHMAHTTWFFETFLLSENLSGYSAFDPTFGYLFNSYYEAVGPRHPRPQRGLMTRPGIDQVLAYRDYVDQHMNTLLQSALPEELNSLIELGLAHEEQHQELLLMDILHLFSTSSLKPAYDPGWPRDAGGRRGQYKPLKGGLTEIGHQGTQFAFDNEGPRHTTYLQSFEICDRLVTNGEWLAFMKAGGYSQAGLWLSEGWTVVQENAWDAPLYWQHDETHGWRRMSLRGLEAIERDAPVTHISYYEAAAYAHWADARLPTEAEWEAAAIAGLLEQVDDVAWQWTQSAYSAYPGFRPAASAVGEYNGKFMISQMVLRGGASVTSPNHSRATYRNFFHPEKRWVVSGLRLARDSRQPGVVNPHDSEFARDVIAGLSSPAKNLSPKYFYDAAGSELFEAICHTAEYYPTRAETRLLTDVATQVAASIPQGAALVEFGSGASEKTCLLLDAAPHIAVYVPIDISANALNKAAQQLQQKYPHLTVAPQIDDFTRAMKLPRAADGLTRVGFFPGSTIGNFTPEQAVKFLRAARTLLGENAHFIVGVDLVKDAATLVAAYDDAQGVTARFNKNLLTRINRELEGTFRVDAFDHLALWNDQEQRMEMHLVSRVEQTATVAGQAFHFSPGERLHTENSHKFTVEAFTALAEQAGWTVSEQWLSEAPQVALFNLKA</sequence>
<dbReference type="SUPFAM" id="SSF53335">
    <property type="entry name" value="S-adenosyl-L-methionine-dependent methyltransferases"/>
    <property type="match status" value="1"/>
</dbReference>
<evidence type="ECO:0000256" key="3">
    <source>
        <dbReference type="ARBA" id="ARBA00023002"/>
    </source>
</evidence>
<dbReference type="Pfam" id="PF10017">
    <property type="entry name" value="Methyltransf_33"/>
    <property type="match status" value="1"/>
</dbReference>
<organism evidence="9 10">
    <name type="scientific">Pseudomonas syringae</name>
    <dbReference type="NCBI Taxonomy" id="317"/>
    <lineage>
        <taxon>Bacteria</taxon>
        <taxon>Pseudomonadati</taxon>
        <taxon>Pseudomonadota</taxon>
        <taxon>Gammaproteobacteria</taxon>
        <taxon>Pseudomonadales</taxon>
        <taxon>Pseudomonadaceae</taxon>
        <taxon>Pseudomonas</taxon>
    </lineage>
</organism>
<dbReference type="Pfam" id="PF12867">
    <property type="entry name" value="DinB_2"/>
    <property type="match status" value="1"/>
</dbReference>
<accession>A0A085V8X8</accession>
<dbReference type="Gene3D" id="3.90.1580.10">
    <property type="entry name" value="paralog of FGE (formylglycine-generating enzyme)"/>
    <property type="match status" value="2"/>
</dbReference>
<dbReference type="InterPro" id="IPR019257">
    <property type="entry name" value="MeTrfase_dom"/>
</dbReference>
<dbReference type="GO" id="GO:0032259">
    <property type="term" value="P:methylation"/>
    <property type="evidence" value="ECO:0007669"/>
    <property type="project" value="UniProtKB-KW"/>
</dbReference>
<dbReference type="AlphaFoldDB" id="A0A085V8X8"/>
<dbReference type="InterPro" id="IPR042095">
    <property type="entry name" value="SUMF_sf"/>
</dbReference>
<dbReference type="InterPro" id="IPR051128">
    <property type="entry name" value="EgtD_Methyltrsf_superfamily"/>
</dbReference>
<evidence type="ECO:0000256" key="1">
    <source>
        <dbReference type="ARBA" id="ARBA00022603"/>
    </source>
</evidence>
<dbReference type="PATRIC" id="fig|317.174.peg.2257"/>
<dbReference type="PANTHER" id="PTHR43397">
    <property type="entry name" value="ERGOTHIONEINE BIOSYNTHESIS PROTEIN 1"/>
    <property type="match status" value="1"/>
</dbReference>
<dbReference type="GO" id="GO:0008168">
    <property type="term" value="F:methyltransferase activity"/>
    <property type="evidence" value="ECO:0007669"/>
    <property type="project" value="UniProtKB-KW"/>
</dbReference>
<name>A0A085V8X8_PSESX</name>
<evidence type="ECO:0000313" key="10">
    <source>
        <dbReference type="Proteomes" id="UP000028643"/>
    </source>
</evidence>
<dbReference type="InterPro" id="IPR024775">
    <property type="entry name" value="DinB-like"/>
</dbReference>
<feature type="domain" description="DinB-like" evidence="8">
    <location>
        <begin position="21"/>
        <end position="146"/>
    </location>
</feature>
<comment type="pathway">
    <text evidence="5">Amino-acid biosynthesis; ergothioneine biosynthesis.</text>
</comment>
<dbReference type="InterPro" id="IPR016187">
    <property type="entry name" value="CTDL_fold"/>
</dbReference>